<dbReference type="Gene3D" id="1.10.287.610">
    <property type="entry name" value="Helix hairpin bin"/>
    <property type="match status" value="1"/>
</dbReference>
<dbReference type="PROSITE" id="PS00963">
    <property type="entry name" value="RIBOSOMAL_S2_2"/>
    <property type="match status" value="1"/>
</dbReference>
<dbReference type="Gene3D" id="3.40.50.10490">
    <property type="entry name" value="Glucose-6-phosphate isomerase like protein, domain 1"/>
    <property type="match status" value="1"/>
</dbReference>
<evidence type="ECO:0000256" key="3">
    <source>
        <dbReference type="ARBA" id="ARBA00023274"/>
    </source>
</evidence>
<gene>
    <name evidence="5" type="primary">rpsB</name>
    <name evidence="8" type="ORF">HMPREF3185_00380</name>
</gene>
<dbReference type="PRINTS" id="PR00395">
    <property type="entry name" value="RIBOSOMALS2"/>
</dbReference>
<dbReference type="RefSeq" id="WP_009432742.1">
    <property type="nucleotide sequence ID" value="NZ_KQ960418.1"/>
</dbReference>
<comment type="similarity">
    <text evidence="1 5 6">Belongs to the universal ribosomal protein uS2 family.</text>
</comment>
<dbReference type="OrthoDB" id="9808036at2"/>
<proteinExistence type="inferred from homology"/>
<dbReference type="SUPFAM" id="SSF52313">
    <property type="entry name" value="Ribosomal protein S2"/>
    <property type="match status" value="1"/>
</dbReference>
<evidence type="ECO:0000256" key="6">
    <source>
        <dbReference type="RuleBase" id="RU003631"/>
    </source>
</evidence>
<organism evidence="8 9">
    <name type="scientific">Porphyromonas somerae</name>
    <dbReference type="NCBI Taxonomy" id="322095"/>
    <lineage>
        <taxon>Bacteria</taxon>
        <taxon>Pseudomonadati</taxon>
        <taxon>Bacteroidota</taxon>
        <taxon>Bacteroidia</taxon>
        <taxon>Bacteroidales</taxon>
        <taxon>Porphyromonadaceae</taxon>
        <taxon>Porphyromonas</taxon>
    </lineage>
</organism>
<dbReference type="PROSITE" id="PS00962">
    <property type="entry name" value="RIBOSOMAL_S2_1"/>
    <property type="match status" value="1"/>
</dbReference>
<dbReference type="NCBIfam" id="TIGR01011">
    <property type="entry name" value="rpsB_bact"/>
    <property type="match status" value="1"/>
</dbReference>
<dbReference type="FunFam" id="1.10.287.610:FF:000001">
    <property type="entry name" value="30S ribosomal protein S2"/>
    <property type="match status" value="1"/>
</dbReference>
<dbReference type="InterPro" id="IPR001865">
    <property type="entry name" value="Ribosomal_uS2"/>
</dbReference>
<accession>A0A134BCU7</accession>
<dbReference type="InterPro" id="IPR018130">
    <property type="entry name" value="Ribosomal_uS2_CS"/>
</dbReference>
<evidence type="ECO:0000256" key="2">
    <source>
        <dbReference type="ARBA" id="ARBA00022980"/>
    </source>
</evidence>
<reference evidence="9" key="1">
    <citation type="submission" date="2016-01" db="EMBL/GenBank/DDBJ databases">
        <authorList>
            <person name="Mitreva M."/>
            <person name="Pepin K.H."/>
            <person name="Mihindukulasuriya K.A."/>
            <person name="Fulton R."/>
            <person name="Fronick C."/>
            <person name="O'Laughlin M."/>
            <person name="Miner T."/>
            <person name="Herter B."/>
            <person name="Rosa B.A."/>
            <person name="Cordes M."/>
            <person name="Tomlinson C."/>
            <person name="Wollam A."/>
            <person name="Palsikar V.B."/>
            <person name="Mardis E.R."/>
            <person name="Wilson R.K."/>
        </authorList>
    </citation>
    <scope>NUCLEOTIDE SEQUENCE [LARGE SCALE GENOMIC DNA]</scope>
    <source>
        <strain evidence="9">KA00683</strain>
    </source>
</reference>
<evidence type="ECO:0000256" key="7">
    <source>
        <dbReference type="SAM" id="MobiDB-lite"/>
    </source>
</evidence>
<evidence type="ECO:0000256" key="5">
    <source>
        <dbReference type="HAMAP-Rule" id="MF_00291"/>
    </source>
</evidence>
<dbReference type="PANTHER" id="PTHR12534:SF0">
    <property type="entry name" value="SMALL RIBOSOMAL SUBUNIT PROTEIN US2M"/>
    <property type="match status" value="1"/>
</dbReference>
<feature type="region of interest" description="Disordered" evidence="7">
    <location>
        <begin position="227"/>
        <end position="264"/>
    </location>
</feature>
<sequence length="264" mass="28675">MSRVSFDQLIEAGAHFGHLTRKWNAAMAPYIFMERNDIHIIDLHKTVVKVDEAAEVAKGLAKAGKKILFVATKKQLKGAVAELAKAVGMPYVTERWPGGMLTNFATIRKAVKKMTEIDKMTADGTFDNLSKREKLQISRQRAKLELTLGSIADMNKLPNALFVVDVMKEHIAVAEAQRLGIPVFAIVDTNSDPSNVDYVIPANDDSTAAVEVIVSAICGAISEGLQERKAEGKGQEKGEGEGGAKLVQKGSRTRRKAEATSEEA</sequence>
<keyword evidence="3 5" id="KW-0687">Ribonucleoprotein</keyword>
<dbReference type="Pfam" id="PF00318">
    <property type="entry name" value="Ribosomal_S2"/>
    <property type="match status" value="1"/>
</dbReference>
<dbReference type="EMBL" id="LSDK01000028">
    <property type="protein sequence ID" value="KXB77782.1"/>
    <property type="molecule type" value="Genomic_DNA"/>
</dbReference>
<comment type="caution">
    <text evidence="8">The sequence shown here is derived from an EMBL/GenBank/DDBJ whole genome shotgun (WGS) entry which is preliminary data.</text>
</comment>
<keyword evidence="9" id="KW-1185">Reference proteome</keyword>
<evidence type="ECO:0000313" key="8">
    <source>
        <dbReference type="EMBL" id="KXB77782.1"/>
    </source>
</evidence>
<evidence type="ECO:0000256" key="1">
    <source>
        <dbReference type="ARBA" id="ARBA00006242"/>
    </source>
</evidence>
<dbReference type="PANTHER" id="PTHR12534">
    <property type="entry name" value="30S RIBOSOMAL PROTEIN S2 PROKARYOTIC AND ORGANELLAR"/>
    <property type="match status" value="1"/>
</dbReference>
<name>A0A134BCU7_9PORP</name>
<keyword evidence="2 5" id="KW-0689">Ribosomal protein</keyword>
<protein>
    <recommendedName>
        <fullName evidence="4 5">Small ribosomal subunit protein uS2</fullName>
    </recommendedName>
</protein>
<evidence type="ECO:0000256" key="4">
    <source>
        <dbReference type="ARBA" id="ARBA00035256"/>
    </source>
</evidence>
<dbReference type="GO" id="GO:0003735">
    <property type="term" value="F:structural constituent of ribosome"/>
    <property type="evidence" value="ECO:0007669"/>
    <property type="project" value="InterPro"/>
</dbReference>
<feature type="compositionally biased region" description="Basic and acidic residues" evidence="7">
    <location>
        <begin position="227"/>
        <end position="242"/>
    </location>
</feature>
<dbReference type="InterPro" id="IPR005706">
    <property type="entry name" value="Ribosomal_uS2_bac/mit/plastid"/>
</dbReference>
<dbReference type="STRING" id="322095.HMPREF3185_00380"/>
<dbReference type="PATRIC" id="fig|322095.3.peg.378"/>
<dbReference type="HAMAP" id="MF_00291_B">
    <property type="entry name" value="Ribosomal_uS2_B"/>
    <property type="match status" value="1"/>
</dbReference>
<dbReference type="AlphaFoldDB" id="A0A134BCU7"/>
<dbReference type="InterPro" id="IPR023591">
    <property type="entry name" value="Ribosomal_uS2_flav_dom_sf"/>
</dbReference>
<evidence type="ECO:0000313" key="9">
    <source>
        <dbReference type="Proteomes" id="UP000070224"/>
    </source>
</evidence>
<dbReference type="GO" id="GO:0022627">
    <property type="term" value="C:cytosolic small ribosomal subunit"/>
    <property type="evidence" value="ECO:0007669"/>
    <property type="project" value="TreeGrafter"/>
</dbReference>
<dbReference type="Proteomes" id="UP000070224">
    <property type="component" value="Unassembled WGS sequence"/>
</dbReference>
<dbReference type="GO" id="GO:0006412">
    <property type="term" value="P:translation"/>
    <property type="evidence" value="ECO:0007669"/>
    <property type="project" value="UniProtKB-UniRule"/>
</dbReference>
<dbReference type="CDD" id="cd01425">
    <property type="entry name" value="RPS2"/>
    <property type="match status" value="1"/>
</dbReference>